<dbReference type="SUPFAM" id="SSF56672">
    <property type="entry name" value="DNA/RNA polymerases"/>
    <property type="match status" value="1"/>
</dbReference>
<dbReference type="SUPFAM" id="SSF56219">
    <property type="entry name" value="DNase I-like"/>
    <property type="match status" value="1"/>
</dbReference>
<feature type="transmembrane region" description="Helical" evidence="1">
    <location>
        <begin position="776"/>
        <end position="796"/>
    </location>
</feature>
<dbReference type="PANTHER" id="PTHR46238:SF11">
    <property type="entry name" value="AGAMOUS-LIKE MADS-BOX PROTEIN AGL16"/>
    <property type="match status" value="1"/>
</dbReference>
<evidence type="ECO:0000259" key="2">
    <source>
        <dbReference type="Pfam" id="PF00078"/>
    </source>
</evidence>
<sequence>MCRCGGDGALAGDEKNGSGEMVFGIGIDYWVGRCLVWIRRIHENGYGVLEASEDDDGILDKLSLELSDREVKVKKVMRGYSIGVEALVDIRQVIKVDAELESRLNLMCLNGLLMKVITLITLFRPKPSKPDTSRNHHAPEIENSGLAHCFIFPVSFMSFGTSPPASGGSPHLSDQGPGVAGYRHTRRVGRLASSRRIWVGSWNIRTLTGKFFELVDALRMKNVDIACFQETKWKGSRTREGNQYKLWISDRIMLVRLVIENEMINVISAYAPKQLIIAGDLHDHIRANADGFSSVHGGFGEAAKETLGVVAGTLRMRIGRMESWWISDEVQDKVKVKQTRFKELISMRGEDEAYKSAAEERNKAVGPDEISIEAWRCLGGEGEQGLTTIFNKTFLRAKIPEEWRLGEERVIERRLRRETEVSENQFGFMLGRSTMEAIHIIRSLMEKYKERQKDLHLAFLDLEKAYDSVPQELIWKTLSDKGTPTRYINVVQDMGKDLYELTKGIQGSIPWCLIFADDIVLVSETPQGLNGRLEQWRKALEDKGIRVSREKTKYLRCNFNRSESDMNGEEEIRIGEHILESNESFRYLGSVMHKYGRIEDDVTHRIQVGWVSIRPAMMYGSECWSLTKVQANRMKVAEMRMLRWTCGKTIFDMIPNGVVRTNLQVVIIVNKMREGQPRWFGHIKRRPQSAPVRRVESLTVDGTRRRGGPKLRWEDKLKTNLNEMLLSEDTTSDRNAWRTRIRVDEGAIFCFFSFFAALCSLLCSSVALLYRLFRPFPLLVPCCISPFVPVVLPYNAI</sequence>
<dbReference type="Pfam" id="PF00078">
    <property type="entry name" value="RVT_1"/>
    <property type="match status" value="1"/>
</dbReference>
<dbReference type="EMBL" id="BKCJ010139112">
    <property type="protein sequence ID" value="GEX92095.1"/>
    <property type="molecule type" value="Genomic_DNA"/>
</dbReference>
<dbReference type="InterPro" id="IPR036691">
    <property type="entry name" value="Endo/exonu/phosph_ase_sf"/>
</dbReference>
<dbReference type="Gene3D" id="3.60.10.10">
    <property type="entry name" value="Endonuclease/exonuclease/phosphatase"/>
    <property type="match status" value="1"/>
</dbReference>
<feature type="domain" description="Reverse transcriptase" evidence="2">
    <location>
        <begin position="408"/>
        <end position="489"/>
    </location>
</feature>
<keyword evidence="1" id="KW-1133">Transmembrane helix</keyword>
<evidence type="ECO:0000256" key="1">
    <source>
        <dbReference type="SAM" id="Phobius"/>
    </source>
</evidence>
<dbReference type="InterPro" id="IPR043128">
    <property type="entry name" value="Rev_trsase/Diguanyl_cyclase"/>
</dbReference>
<dbReference type="InterPro" id="IPR043502">
    <property type="entry name" value="DNA/RNA_pol_sf"/>
</dbReference>
<name>A0A699HBX6_TANCI</name>
<keyword evidence="1" id="KW-0812">Transmembrane</keyword>
<proteinExistence type="predicted"/>
<gene>
    <name evidence="3" type="ORF">Tci_364070</name>
</gene>
<protein>
    <recommendedName>
        <fullName evidence="2">Reverse transcriptase domain-containing protein</fullName>
    </recommendedName>
</protein>
<feature type="transmembrane region" description="Helical" evidence="1">
    <location>
        <begin position="746"/>
        <end position="769"/>
    </location>
</feature>
<keyword evidence="1" id="KW-0472">Membrane</keyword>
<dbReference type="AlphaFoldDB" id="A0A699HBX6"/>
<dbReference type="InterPro" id="IPR000477">
    <property type="entry name" value="RT_dom"/>
</dbReference>
<organism evidence="3">
    <name type="scientific">Tanacetum cinerariifolium</name>
    <name type="common">Dalmatian daisy</name>
    <name type="synonym">Chrysanthemum cinerariifolium</name>
    <dbReference type="NCBI Taxonomy" id="118510"/>
    <lineage>
        <taxon>Eukaryota</taxon>
        <taxon>Viridiplantae</taxon>
        <taxon>Streptophyta</taxon>
        <taxon>Embryophyta</taxon>
        <taxon>Tracheophyta</taxon>
        <taxon>Spermatophyta</taxon>
        <taxon>Magnoliopsida</taxon>
        <taxon>eudicotyledons</taxon>
        <taxon>Gunneridae</taxon>
        <taxon>Pentapetalae</taxon>
        <taxon>asterids</taxon>
        <taxon>campanulids</taxon>
        <taxon>Asterales</taxon>
        <taxon>Asteraceae</taxon>
        <taxon>Asteroideae</taxon>
        <taxon>Anthemideae</taxon>
        <taxon>Anthemidinae</taxon>
        <taxon>Tanacetum</taxon>
    </lineage>
</organism>
<dbReference type="PANTHER" id="PTHR46238">
    <property type="entry name" value="REVERSE TRANSCRIPTASE DOMAIN-CONTAINING PROTEIN"/>
    <property type="match status" value="1"/>
</dbReference>
<reference evidence="3" key="1">
    <citation type="journal article" date="2019" name="Sci. Rep.">
        <title>Draft genome of Tanacetum cinerariifolium, the natural source of mosquito coil.</title>
        <authorList>
            <person name="Yamashiro T."/>
            <person name="Shiraishi A."/>
            <person name="Satake H."/>
            <person name="Nakayama K."/>
        </authorList>
    </citation>
    <scope>NUCLEOTIDE SEQUENCE</scope>
</reference>
<dbReference type="CDD" id="cd01650">
    <property type="entry name" value="RT_nLTR_like"/>
    <property type="match status" value="1"/>
</dbReference>
<accession>A0A699HBX6</accession>
<dbReference type="Gene3D" id="3.30.70.270">
    <property type="match status" value="1"/>
</dbReference>
<comment type="caution">
    <text evidence="3">The sequence shown here is derived from an EMBL/GenBank/DDBJ whole genome shotgun (WGS) entry which is preliminary data.</text>
</comment>
<evidence type="ECO:0000313" key="3">
    <source>
        <dbReference type="EMBL" id="GEX92095.1"/>
    </source>
</evidence>